<proteinExistence type="predicted"/>
<keyword evidence="3" id="KW-1185">Reference proteome</keyword>
<feature type="transmembrane region" description="Helical" evidence="1">
    <location>
        <begin position="131"/>
        <end position="153"/>
    </location>
</feature>
<name>A0A1D3L115_9EURY</name>
<feature type="transmembrane region" description="Helical" evidence="1">
    <location>
        <begin position="55"/>
        <end position="72"/>
    </location>
</feature>
<protein>
    <submittedName>
        <fullName evidence="2">Uncharacterized protein</fullName>
    </submittedName>
</protein>
<feature type="transmembrane region" description="Helical" evidence="1">
    <location>
        <begin position="32"/>
        <end position="50"/>
    </location>
</feature>
<dbReference type="Proteomes" id="UP000094707">
    <property type="component" value="Chromosome I"/>
</dbReference>
<dbReference type="KEGG" id="mcub:MCBB_0672"/>
<dbReference type="STRING" id="118062.MCBB_0672"/>
<sequence length="205" mass="23048">MLIFELYPLFYALSGFLMKLSDDFYDIKNNKLLAVITGLLCVLCISYLAVSSSDAACIFIGVLIGNLLAFKVDTANHILSLIILSTILFIFGVPAIGIVTLMVCTAAAFLDEVGHEASWIEKRSDLVKNFFEYRFTLKIAVLIFSILGLLQIFVNLPQINGLQYFQPQTIIYFLLFDVFYEVAGSKFDAIYNALCSIFRVMRKVD</sequence>
<keyword evidence="1" id="KW-0472">Membrane</keyword>
<keyword evidence="1" id="KW-1133">Transmembrane helix</keyword>
<evidence type="ECO:0000313" key="3">
    <source>
        <dbReference type="Proteomes" id="UP000094707"/>
    </source>
</evidence>
<feature type="transmembrane region" description="Helical" evidence="1">
    <location>
        <begin position="78"/>
        <end position="110"/>
    </location>
</feature>
<accession>A0A1D3L115</accession>
<evidence type="ECO:0000313" key="2">
    <source>
        <dbReference type="EMBL" id="SCG85245.1"/>
    </source>
</evidence>
<dbReference type="OrthoDB" id="82045at2157"/>
<dbReference type="EMBL" id="LT607756">
    <property type="protein sequence ID" value="SCG85245.1"/>
    <property type="molecule type" value="Genomic_DNA"/>
</dbReference>
<dbReference type="GeneID" id="30411526"/>
<dbReference type="AlphaFoldDB" id="A0A1D3L115"/>
<keyword evidence="1" id="KW-0812">Transmembrane</keyword>
<organism evidence="2 3">
    <name type="scientific">Methanobacterium congolense</name>
    <dbReference type="NCBI Taxonomy" id="118062"/>
    <lineage>
        <taxon>Archaea</taxon>
        <taxon>Methanobacteriati</taxon>
        <taxon>Methanobacteriota</taxon>
        <taxon>Methanomada group</taxon>
        <taxon>Methanobacteria</taxon>
        <taxon>Methanobacteriales</taxon>
        <taxon>Methanobacteriaceae</taxon>
        <taxon>Methanobacterium</taxon>
    </lineage>
</organism>
<evidence type="ECO:0000256" key="1">
    <source>
        <dbReference type="SAM" id="Phobius"/>
    </source>
</evidence>
<reference evidence="2 3" key="1">
    <citation type="submission" date="2016-08" db="EMBL/GenBank/DDBJ databases">
        <authorList>
            <person name="Seilhamer J.J."/>
        </authorList>
    </citation>
    <scope>NUCLEOTIDE SEQUENCE [LARGE SCALE GENOMIC DNA]</scope>
    <source>
        <strain evidence="2">Buetzberg</strain>
    </source>
</reference>
<dbReference type="RefSeq" id="WP_071906434.1">
    <property type="nucleotide sequence ID" value="NZ_LT607756.1"/>
</dbReference>
<gene>
    <name evidence="2" type="ORF">MCBB_0672</name>
</gene>